<protein>
    <submittedName>
        <fullName evidence="1">Uncharacterized protein</fullName>
    </submittedName>
</protein>
<name>A0A0D3DXX3_BRAOL</name>
<reference evidence="1 2" key="1">
    <citation type="journal article" date="2014" name="Genome Biol.">
        <title>Transcriptome and methylome profiling reveals relics of genome dominance in the mesopolyploid Brassica oleracea.</title>
        <authorList>
            <person name="Parkin I.A."/>
            <person name="Koh C."/>
            <person name="Tang H."/>
            <person name="Robinson S.J."/>
            <person name="Kagale S."/>
            <person name="Clarke W.E."/>
            <person name="Town C.D."/>
            <person name="Nixon J."/>
            <person name="Krishnakumar V."/>
            <person name="Bidwell S.L."/>
            <person name="Denoeud F."/>
            <person name="Belcram H."/>
            <person name="Links M.G."/>
            <person name="Just J."/>
            <person name="Clarke C."/>
            <person name="Bender T."/>
            <person name="Huebert T."/>
            <person name="Mason A.S."/>
            <person name="Pires J.C."/>
            <person name="Barker G."/>
            <person name="Moore J."/>
            <person name="Walley P.G."/>
            <person name="Manoli S."/>
            <person name="Batley J."/>
            <person name="Edwards D."/>
            <person name="Nelson M.N."/>
            <person name="Wang X."/>
            <person name="Paterson A.H."/>
            <person name="King G."/>
            <person name="Bancroft I."/>
            <person name="Chalhoub B."/>
            <person name="Sharpe A.G."/>
        </authorList>
    </citation>
    <scope>NUCLEOTIDE SEQUENCE</scope>
    <source>
        <strain evidence="1 2">cv. TO1000</strain>
    </source>
</reference>
<dbReference type="OMA" id="FKEEWEL"/>
<dbReference type="PANTHER" id="PTHR35989:SF1">
    <property type="entry name" value="MEDIATOR OF RNA POLYMERASE II TRANSCRIPTION SUBUNIT 32"/>
    <property type="match status" value="1"/>
</dbReference>
<sequence length="119" mass="12903">MFLSPKRVLAGKKATLTDAALEDFKEEWELFRVACDQAEEFVKQRIGSECLVDEATGLTTRNSGGQSVGTATSLSPISAVRLEQMSRAVRWLVFELQRGSGVAAGSLHSSSNGFDPRLP</sequence>
<dbReference type="eggNOG" id="ENOG502RXGF">
    <property type="taxonomic scope" value="Eukaryota"/>
</dbReference>
<dbReference type="EnsemblPlants" id="Bo8g108730.1">
    <property type="protein sequence ID" value="Bo8g108730.1"/>
    <property type="gene ID" value="Bo8g108730"/>
</dbReference>
<reference evidence="1" key="2">
    <citation type="submission" date="2015-03" db="UniProtKB">
        <authorList>
            <consortium name="EnsemblPlants"/>
        </authorList>
    </citation>
    <scope>IDENTIFICATION</scope>
</reference>
<evidence type="ECO:0000313" key="1">
    <source>
        <dbReference type="EnsemblPlants" id="Bo8g108730.1"/>
    </source>
</evidence>
<dbReference type="HOGENOM" id="CLU_112745_0_0_1"/>
<dbReference type="GO" id="GO:0006355">
    <property type="term" value="P:regulation of DNA-templated transcription"/>
    <property type="evidence" value="ECO:0007669"/>
    <property type="project" value="InterPro"/>
</dbReference>
<dbReference type="GO" id="GO:0009631">
    <property type="term" value="P:cold acclimation"/>
    <property type="evidence" value="ECO:0007669"/>
    <property type="project" value="InterPro"/>
</dbReference>
<keyword evidence="2" id="KW-1185">Reference proteome</keyword>
<proteinExistence type="predicted"/>
<organism evidence="1 2">
    <name type="scientific">Brassica oleracea var. oleracea</name>
    <dbReference type="NCBI Taxonomy" id="109376"/>
    <lineage>
        <taxon>Eukaryota</taxon>
        <taxon>Viridiplantae</taxon>
        <taxon>Streptophyta</taxon>
        <taxon>Embryophyta</taxon>
        <taxon>Tracheophyta</taxon>
        <taxon>Spermatophyta</taxon>
        <taxon>Magnoliopsida</taxon>
        <taxon>eudicotyledons</taxon>
        <taxon>Gunneridae</taxon>
        <taxon>Pentapetalae</taxon>
        <taxon>rosids</taxon>
        <taxon>malvids</taxon>
        <taxon>Brassicales</taxon>
        <taxon>Brassicaceae</taxon>
        <taxon>Brassiceae</taxon>
        <taxon>Brassica</taxon>
    </lineage>
</organism>
<dbReference type="PANTHER" id="PTHR35989">
    <property type="entry name" value="MEDIATOR OF RNA POLYMERASE II TRANSCRIPTION SUBUNIT 32"/>
    <property type="match status" value="1"/>
</dbReference>
<dbReference type="STRING" id="109376.A0A0D3DXX3"/>
<accession>A0A0D3DXX3</accession>
<dbReference type="AlphaFoldDB" id="A0A0D3DXX3"/>
<dbReference type="GO" id="GO:0016592">
    <property type="term" value="C:mediator complex"/>
    <property type="evidence" value="ECO:0007669"/>
    <property type="project" value="InterPro"/>
</dbReference>
<dbReference type="InterPro" id="IPR033244">
    <property type="entry name" value="MED32"/>
</dbReference>
<dbReference type="GO" id="GO:0048364">
    <property type="term" value="P:root development"/>
    <property type="evidence" value="ECO:0007669"/>
    <property type="project" value="InterPro"/>
</dbReference>
<dbReference type="Gramene" id="Bo8g108730.1">
    <property type="protein sequence ID" value="Bo8g108730.1"/>
    <property type="gene ID" value="Bo8g108730"/>
</dbReference>
<evidence type="ECO:0000313" key="2">
    <source>
        <dbReference type="Proteomes" id="UP000032141"/>
    </source>
</evidence>
<dbReference type="GO" id="GO:0010150">
    <property type="term" value="P:leaf senescence"/>
    <property type="evidence" value="ECO:0007669"/>
    <property type="project" value="InterPro"/>
</dbReference>
<dbReference type="Proteomes" id="UP000032141">
    <property type="component" value="Chromosome C8"/>
</dbReference>